<dbReference type="STRING" id="10195.A0A3M7P161"/>
<dbReference type="FunFam" id="1.20.1250.20:FF:000423">
    <property type="entry name" value="Putative inorganic phosphate cotransporter-like Protein"/>
    <property type="match status" value="1"/>
</dbReference>
<sequence length="260" mass="28674">KIQFTMKEPLDPKSTPSLLISVRFLLAIVIFFGVALQYMQKIDMGISIVVMVNTSAIQQTDPNHHIGPTIDDINDTCLFKPDQENSTKDSGTFVWSKSIQGLILASYFYGYIFTQIPGGWLSMKYGAKSVLGISMLTGSILTIFLVPSAQIGYGALIACRFLIGLAHGLMWPAISAMFIKWVPAFEKSRIIGFASSGANIGNVIALPLGGYLCGLQDGWKQMFYLFGNLFFYRKFVTTTLGIMSKFGFIFYGTNAIEAML</sequence>
<proteinExistence type="predicted"/>
<dbReference type="Proteomes" id="UP000276133">
    <property type="component" value="Unassembled WGS sequence"/>
</dbReference>
<dbReference type="PANTHER" id="PTHR11662:SF399">
    <property type="entry name" value="FI19708P1-RELATED"/>
    <property type="match status" value="1"/>
</dbReference>
<dbReference type="GO" id="GO:0022857">
    <property type="term" value="F:transmembrane transporter activity"/>
    <property type="evidence" value="ECO:0007669"/>
    <property type="project" value="InterPro"/>
</dbReference>
<comment type="caution">
    <text evidence="7">The sequence shown here is derived from an EMBL/GenBank/DDBJ whole genome shotgun (WGS) entry which is preliminary data.</text>
</comment>
<feature type="domain" description="Major facilitator superfamily (MFS) profile" evidence="6">
    <location>
        <begin position="29"/>
        <end position="260"/>
    </location>
</feature>
<evidence type="ECO:0000256" key="2">
    <source>
        <dbReference type="ARBA" id="ARBA00022692"/>
    </source>
</evidence>
<name>A0A3M7P161_BRAPC</name>
<reference evidence="7 8" key="1">
    <citation type="journal article" date="2018" name="Sci. Rep.">
        <title>Genomic signatures of local adaptation to the degree of environmental predictability in rotifers.</title>
        <authorList>
            <person name="Franch-Gras L."/>
            <person name="Hahn C."/>
            <person name="Garcia-Roger E.M."/>
            <person name="Carmona M.J."/>
            <person name="Serra M."/>
            <person name="Gomez A."/>
        </authorList>
    </citation>
    <scope>NUCLEOTIDE SEQUENCE [LARGE SCALE GENOMIC DNA]</scope>
    <source>
        <strain evidence="7">HYR1</strain>
    </source>
</reference>
<evidence type="ECO:0000313" key="7">
    <source>
        <dbReference type="EMBL" id="RMZ92896.1"/>
    </source>
</evidence>
<evidence type="ECO:0000256" key="1">
    <source>
        <dbReference type="ARBA" id="ARBA00004141"/>
    </source>
</evidence>
<feature type="transmembrane region" description="Helical" evidence="5">
    <location>
        <begin position="155"/>
        <end position="178"/>
    </location>
</feature>
<evidence type="ECO:0000256" key="3">
    <source>
        <dbReference type="ARBA" id="ARBA00022989"/>
    </source>
</evidence>
<organism evidence="7 8">
    <name type="scientific">Brachionus plicatilis</name>
    <name type="common">Marine rotifer</name>
    <name type="synonym">Brachionus muelleri</name>
    <dbReference type="NCBI Taxonomy" id="10195"/>
    <lineage>
        <taxon>Eukaryota</taxon>
        <taxon>Metazoa</taxon>
        <taxon>Spiralia</taxon>
        <taxon>Gnathifera</taxon>
        <taxon>Rotifera</taxon>
        <taxon>Eurotatoria</taxon>
        <taxon>Monogononta</taxon>
        <taxon>Pseudotrocha</taxon>
        <taxon>Ploima</taxon>
        <taxon>Brachionidae</taxon>
        <taxon>Brachionus</taxon>
    </lineage>
</organism>
<feature type="transmembrane region" description="Helical" evidence="5">
    <location>
        <begin position="20"/>
        <end position="39"/>
    </location>
</feature>
<dbReference type="InterPro" id="IPR036259">
    <property type="entry name" value="MFS_trans_sf"/>
</dbReference>
<dbReference type="PROSITE" id="PS50850">
    <property type="entry name" value="MFS"/>
    <property type="match status" value="1"/>
</dbReference>
<feature type="non-terminal residue" evidence="7">
    <location>
        <position position="1"/>
    </location>
</feature>
<evidence type="ECO:0000256" key="4">
    <source>
        <dbReference type="ARBA" id="ARBA00023136"/>
    </source>
</evidence>
<keyword evidence="4 5" id="KW-0472">Membrane</keyword>
<dbReference type="OrthoDB" id="2985014at2759"/>
<protein>
    <submittedName>
        <fullName evidence="7">Inorganic phosphate cotransporter isoform X2</fullName>
    </submittedName>
</protein>
<dbReference type="GO" id="GO:0016020">
    <property type="term" value="C:membrane"/>
    <property type="evidence" value="ECO:0007669"/>
    <property type="project" value="UniProtKB-SubCell"/>
</dbReference>
<feature type="transmembrane region" description="Helical" evidence="5">
    <location>
        <begin position="231"/>
        <end position="251"/>
    </location>
</feature>
<keyword evidence="2 5" id="KW-0812">Transmembrane</keyword>
<keyword evidence="3 5" id="KW-1133">Transmembrane helix</keyword>
<dbReference type="SUPFAM" id="SSF103473">
    <property type="entry name" value="MFS general substrate transporter"/>
    <property type="match status" value="1"/>
</dbReference>
<dbReference type="Pfam" id="PF07690">
    <property type="entry name" value="MFS_1"/>
    <property type="match status" value="1"/>
</dbReference>
<dbReference type="AlphaFoldDB" id="A0A3M7P161"/>
<evidence type="ECO:0000313" key="8">
    <source>
        <dbReference type="Proteomes" id="UP000276133"/>
    </source>
</evidence>
<dbReference type="Gene3D" id="1.20.1250.20">
    <property type="entry name" value="MFS general substrate transporter like domains"/>
    <property type="match status" value="1"/>
</dbReference>
<gene>
    <name evidence="7" type="ORF">BpHYR1_021975</name>
</gene>
<evidence type="ECO:0000259" key="6">
    <source>
        <dbReference type="PROSITE" id="PS50850"/>
    </source>
</evidence>
<dbReference type="InterPro" id="IPR050382">
    <property type="entry name" value="MFS_Na/Anion_cotransporter"/>
</dbReference>
<dbReference type="GO" id="GO:0006820">
    <property type="term" value="P:monoatomic anion transport"/>
    <property type="evidence" value="ECO:0007669"/>
    <property type="project" value="TreeGrafter"/>
</dbReference>
<accession>A0A3M7P161</accession>
<comment type="subcellular location">
    <subcellularLocation>
        <location evidence="1">Membrane</location>
        <topology evidence="1">Multi-pass membrane protein</topology>
    </subcellularLocation>
</comment>
<dbReference type="InterPro" id="IPR020846">
    <property type="entry name" value="MFS_dom"/>
</dbReference>
<evidence type="ECO:0000256" key="5">
    <source>
        <dbReference type="SAM" id="Phobius"/>
    </source>
</evidence>
<dbReference type="PANTHER" id="PTHR11662">
    <property type="entry name" value="SOLUTE CARRIER FAMILY 17"/>
    <property type="match status" value="1"/>
</dbReference>
<feature type="transmembrane region" description="Helical" evidence="5">
    <location>
        <begin position="190"/>
        <end position="211"/>
    </location>
</feature>
<dbReference type="InterPro" id="IPR011701">
    <property type="entry name" value="MFS"/>
</dbReference>
<feature type="transmembrane region" description="Helical" evidence="5">
    <location>
        <begin position="130"/>
        <end position="149"/>
    </location>
</feature>
<keyword evidence="8" id="KW-1185">Reference proteome</keyword>
<dbReference type="EMBL" id="REGN01014216">
    <property type="protein sequence ID" value="RMZ92896.1"/>
    <property type="molecule type" value="Genomic_DNA"/>
</dbReference>